<name>A0A0C9UGV0_SPHS4</name>
<evidence type="ECO:0000313" key="3">
    <source>
        <dbReference type="Proteomes" id="UP000054279"/>
    </source>
</evidence>
<evidence type="ECO:0000256" key="1">
    <source>
        <dbReference type="SAM" id="MobiDB-lite"/>
    </source>
</evidence>
<dbReference type="Proteomes" id="UP000054279">
    <property type="component" value="Unassembled WGS sequence"/>
</dbReference>
<dbReference type="EMBL" id="KN837312">
    <property type="protein sequence ID" value="KIJ28207.1"/>
    <property type="molecule type" value="Genomic_DNA"/>
</dbReference>
<accession>A0A0C9UGV0</accession>
<gene>
    <name evidence="2" type="ORF">M422DRAFT_37384</name>
</gene>
<organism evidence="2 3">
    <name type="scientific">Sphaerobolus stellatus (strain SS14)</name>
    <dbReference type="NCBI Taxonomy" id="990650"/>
    <lineage>
        <taxon>Eukaryota</taxon>
        <taxon>Fungi</taxon>
        <taxon>Dikarya</taxon>
        <taxon>Basidiomycota</taxon>
        <taxon>Agaricomycotina</taxon>
        <taxon>Agaricomycetes</taxon>
        <taxon>Phallomycetidae</taxon>
        <taxon>Geastrales</taxon>
        <taxon>Sphaerobolaceae</taxon>
        <taxon>Sphaerobolus</taxon>
    </lineage>
</organism>
<proteinExistence type="predicted"/>
<dbReference type="HOGENOM" id="CLU_3112218_0_0_1"/>
<reference evidence="2 3" key="1">
    <citation type="submission" date="2014-06" db="EMBL/GenBank/DDBJ databases">
        <title>Evolutionary Origins and Diversification of the Mycorrhizal Mutualists.</title>
        <authorList>
            <consortium name="DOE Joint Genome Institute"/>
            <consortium name="Mycorrhizal Genomics Consortium"/>
            <person name="Kohler A."/>
            <person name="Kuo A."/>
            <person name="Nagy L.G."/>
            <person name="Floudas D."/>
            <person name="Copeland A."/>
            <person name="Barry K.W."/>
            <person name="Cichocki N."/>
            <person name="Veneault-Fourrey C."/>
            <person name="LaButti K."/>
            <person name="Lindquist E.A."/>
            <person name="Lipzen A."/>
            <person name="Lundell T."/>
            <person name="Morin E."/>
            <person name="Murat C."/>
            <person name="Riley R."/>
            <person name="Ohm R."/>
            <person name="Sun H."/>
            <person name="Tunlid A."/>
            <person name="Henrissat B."/>
            <person name="Grigoriev I.V."/>
            <person name="Hibbett D.S."/>
            <person name="Martin F."/>
        </authorList>
    </citation>
    <scope>NUCLEOTIDE SEQUENCE [LARGE SCALE GENOMIC DNA]</scope>
    <source>
        <strain evidence="2 3">SS14</strain>
    </source>
</reference>
<feature type="region of interest" description="Disordered" evidence="1">
    <location>
        <begin position="1"/>
        <end position="53"/>
    </location>
</feature>
<evidence type="ECO:0000313" key="2">
    <source>
        <dbReference type="EMBL" id="KIJ28207.1"/>
    </source>
</evidence>
<dbReference type="AlphaFoldDB" id="A0A0C9UGV0"/>
<sequence>MTAPGSTAPLARPVSPNVGAHRMSPSASPRPGLVHARHRDPHPPQARLASYPV</sequence>
<protein>
    <submittedName>
        <fullName evidence="2">Uncharacterized protein</fullName>
    </submittedName>
</protein>
<keyword evidence="3" id="KW-1185">Reference proteome</keyword>
<feature type="non-terminal residue" evidence="2">
    <location>
        <position position="53"/>
    </location>
</feature>